<dbReference type="Proteomes" id="UP001247754">
    <property type="component" value="Unassembled WGS sequence"/>
</dbReference>
<protein>
    <submittedName>
        <fullName evidence="1">Glycosyltransferase family 2 protein</fullName>
        <ecNumber evidence="1">2.4.-.-</ecNumber>
    </submittedName>
</protein>
<reference evidence="1 2" key="1">
    <citation type="submission" date="2023-09" db="EMBL/GenBank/DDBJ databases">
        <title>Xinfangfangia sedmenti sp. nov., isolated the sedment.</title>
        <authorList>
            <person name="Xu L."/>
        </authorList>
    </citation>
    <scope>NUCLEOTIDE SEQUENCE [LARGE SCALE GENOMIC DNA]</scope>
    <source>
        <strain evidence="1 2">LG-4</strain>
    </source>
</reference>
<dbReference type="GO" id="GO:0016757">
    <property type="term" value="F:glycosyltransferase activity"/>
    <property type="evidence" value="ECO:0007669"/>
    <property type="project" value="UniProtKB-KW"/>
</dbReference>
<name>A0ABU1F7J9_9RHOB</name>
<proteinExistence type="predicted"/>
<gene>
    <name evidence="1" type="ORF">RGD00_09490</name>
</gene>
<sequence length="295" mass="33356">MPRWGVCATVKAPVDQVLAFVAHHRALGAERIWIHLDDPDDPAVAVLEPLKGVRVIRCTDDYWQRSVGRRPPTHQLRQFRNVNRCYHRARVDFLAHLDVDEYLLADRPVAEVLADLPEDRLILRVEPWEALHTPGLPDDIFTARHFRRQMPGPDPALAARLFGRFAPLLEKGMLSHTVGKCFFRTGEPRLKPNIHGARIEGERVFGGRFSPDLALLHFHAEDPARWQKGLAFRLSKGAYQFLPDLQAHLLAADAAEIAAFYDMVQTARPEALEALREAGLLREHDLGLRAKVAAL</sequence>
<keyword evidence="1" id="KW-0328">Glycosyltransferase</keyword>
<accession>A0ABU1F7J9</accession>
<comment type="caution">
    <text evidence="1">The sequence shown here is derived from an EMBL/GenBank/DDBJ whole genome shotgun (WGS) entry which is preliminary data.</text>
</comment>
<keyword evidence="2" id="KW-1185">Reference proteome</keyword>
<organism evidence="1 2">
    <name type="scientific">Ruixingdingia sedimenti</name>
    <dbReference type="NCBI Taxonomy" id="3073604"/>
    <lineage>
        <taxon>Bacteria</taxon>
        <taxon>Pseudomonadati</taxon>
        <taxon>Pseudomonadota</taxon>
        <taxon>Alphaproteobacteria</taxon>
        <taxon>Rhodobacterales</taxon>
        <taxon>Paracoccaceae</taxon>
        <taxon>Ruixingdingia</taxon>
    </lineage>
</organism>
<dbReference type="RefSeq" id="WP_310457082.1">
    <property type="nucleotide sequence ID" value="NZ_JAVKPH010000008.1"/>
</dbReference>
<dbReference type="Pfam" id="PF13704">
    <property type="entry name" value="Glyco_tranf_2_4"/>
    <property type="match status" value="1"/>
</dbReference>
<evidence type="ECO:0000313" key="2">
    <source>
        <dbReference type="Proteomes" id="UP001247754"/>
    </source>
</evidence>
<keyword evidence="1" id="KW-0808">Transferase</keyword>
<evidence type="ECO:0000313" key="1">
    <source>
        <dbReference type="EMBL" id="MDR5652837.1"/>
    </source>
</evidence>
<dbReference type="EMBL" id="JAVKPH010000008">
    <property type="protein sequence ID" value="MDR5652837.1"/>
    <property type="molecule type" value="Genomic_DNA"/>
</dbReference>
<dbReference type="EC" id="2.4.-.-" evidence="1"/>